<protein>
    <submittedName>
        <fullName evidence="1">LPS-assembly lipoprotein</fullName>
    </submittedName>
</protein>
<sequence>MSWSSRIALVGLMLLAACGFEPLHAPRAGGGSVPAALSTVQIANIPDRSGQYLRNYLRDEINPYGVPGNPQYRLEIQLAEQRSDIGLRRDDIRTRTNLTLEAQYRLVALVDGKVVLQGRSRTLSSFDILINDYTNVVSEQDARQQGLRQIGADIRTRLSLHFSRPEAAVRP</sequence>
<proteinExistence type="predicted"/>
<dbReference type="InterPro" id="IPR007485">
    <property type="entry name" value="LPS_assembly_LptE"/>
</dbReference>
<dbReference type="EMBL" id="RJKX01000014">
    <property type="protein sequence ID" value="ROP90942.1"/>
    <property type="molecule type" value="Genomic_DNA"/>
</dbReference>
<dbReference type="Gene3D" id="3.30.160.150">
    <property type="entry name" value="Lipoprotein like domain"/>
    <property type="match status" value="1"/>
</dbReference>
<dbReference type="AlphaFoldDB" id="A0A3N1LHW5"/>
<dbReference type="PROSITE" id="PS51257">
    <property type="entry name" value="PROKAR_LIPOPROTEIN"/>
    <property type="match status" value="1"/>
</dbReference>
<keyword evidence="2" id="KW-1185">Reference proteome</keyword>
<dbReference type="GO" id="GO:0043165">
    <property type="term" value="P:Gram-negative-bacterium-type cell outer membrane assembly"/>
    <property type="evidence" value="ECO:0007669"/>
    <property type="project" value="InterPro"/>
</dbReference>
<comment type="caution">
    <text evidence="1">The sequence shown here is derived from an EMBL/GenBank/DDBJ whole genome shotgun (WGS) entry which is preliminary data.</text>
</comment>
<dbReference type="OrthoDB" id="8480109at2"/>
<gene>
    <name evidence="1" type="ORF">EDC65_2802</name>
</gene>
<dbReference type="RefSeq" id="WP_123690452.1">
    <property type="nucleotide sequence ID" value="NZ_AP019700.1"/>
</dbReference>
<name>A0A3N1LHW5_9PROT</name>
<keyword evidence="1" id="KW-0449">Lipoprotein</keyword>
<accession>A0A3N1LHW5</accession>
<evidence type="ECO:0000313" key="2">
    <source>
        <dbReference type="Proteomes" id="UP000278222"/>
    </source>
</evidence>
<organism evidence="1 2">
    <name type="scientific">Stella humosa</name>
    <dbReference type="NCBI Taxonomy" id="94"/>
    <lineage>
        <taxon>Bacteria</taxon>
        <taxon>Pseudomonadati</taxon>
        <taxon>Pseudomonadota</taxon>
        <taxon>Alphaproteobacteria</taxon>
        <taxon>Rhodospirillales</taxon>
        <taxon>Stellaceae</taxon>
        <taxon>Stella</taxon>
    </lineage>
</organism>
<dbReference type="Pfam" id="PF04390">
    <property type="entry name" value="LptE"/>
    <property type="match status" value="1"/>
</dbReference>
<reference evidence="1 2" key="1">
    <citation type="submission" date="2018-11" db="EMBL/GenBank/DDBJ databases">
        <title>Genomic Encyclopedia of Type Strains, Phase IV (KMG-IV): sequencing the most valuable type-strain genomes for metagenomic binning, comparative biology and taxonomic classification.</title>
        <authorList>
            <person name="Goeker M."/>
        </authorList>
    </citation>
    <scope>NUCLEOTIDE SEQUENCE [LARGE SCALE GENOMIC DNA]</scope>
    <source>
        <strain evidence="1 2">DSM 5900</strain>
    </source>
</reference>
<dbReference type="GO" id="GO:0019867">
    <property type="term" value="C:outer membrane"/>
    <property type="evidence" value="ECO:0007669"/>
    <property type="project" value="InterPro"/>
</dbReference>
<evidence type="ECO:0000313" key="1">
    <source>
        <dbReference type="EMBL" id="ROP90942.1"/>
    </source>
</evidence>
<dbReference type="Proteomes" id="UP000278222">
    <property type="component" value="Unassembled WGS sequence"/>
</dbReference>